<dbReference type="GO" id="GO:0005886">
    <property type="term" value="C:plasma membrane"/>
    <property type="evidence" value="ECO:0007669"/>
    <property type="project" value="TreeGrafter"/>
</dbReference>
<reference evidence="17 18" key="1">
    <citation type="journal article" date="2015" name="Nature">
        <title>rRNA introns, odd ribosomes, and small enigmatic genomes across a large radiation of phyla.</title>
        <authorList>
            <person name="Brown C.T."/>
            <person name="Hug L.A."/>
            <person name="Thomas B.C."/>
            <person name="Sharon I."/>
            <person name="Castelle C.J."/>
            <person name="Singh A."/>
            <person name="Wilkins M.J."/>
            <person name="Williams K.H."/>
            <person name="Banfield J.F."/>
        </authorList>
    </citation>
    <scope>NUCLEOTIDE SEQUENCE [LARGE SCALE GENOMIC DNA]</scope>
</reference>
<dbReference type="EMBL" id="LCNM01000006">
    <property type="protein sequence ID" value="KKU56546.1"/>
    <property type="molecule type" value="Genomic_DNA"/>
</dbReference>
<keyword evidence="2" id="KW-0328">Glycosyltransferase</keyword>
<evidence type="ECO:0000256" key="15">
    <source>
        <dbReference type="ARBA" id="ARBA00049902"/>
    </source>
</evidence>
<dbReference type="Pfam" id="PF01098">
    <property type="entry name" value="FTSW_RODA_SPOVE"/>
    <property type="match status" value="1"/>
</dbReference>
<comment type="similarity">
    <text evidence="11">Belongs to the SEDS family. FtsW subfamily.</text>
</comment>
<feature type="transmembrane region" description="Helical" evidence="16">
    <location>
        <begin position="254"/>
        <end position="273"/>
    </location>
</feature>
<dbReference type="InterPro" id="IPR018365">
    <property type="entry name" value="Cell_cycle_FtsW-rel_CS"/>
</dbReference>
<comment type="subcellular location">
    <subcellularLocation>
        <location evidence="1">Membrane</location>
        <topology evidence="1">Multi-pass membrane protein</topology>
    </subcellularLocation>
</comment>
<evidence type="ECO:0000256" key="5">
    <source>
        <dbReference type="ARBA" id="ARBA00022960"/>
    </source>
</evidence>
<dbReference type="PANTHER" id="PTHR30474:SF2">
    <property type="entry name" value="PEPTIDOGLYCAN GLYCOSYLTRANSFERASE FTSW-RELATED"/>
    <property type="match status" value="1"/>
</dbReference>
<keyword evidence="6" id="KW-0573">Peptidoglycan synthesis</keyword>
<organism evidence="17 18">
    <name type="scientific">Candidatus Amesbacteria bacterium GW2011_GWA2_47_11</name>
    <dbReference type="NCBI Taxonomy" id="1618357"/>
    <lineage>
        <taxon>Bacteria</taxon>
        <taxon>Candidatus Amesiibacteriota</taxon>
    </lineage>
</organism>
<dbReference type="EC" id="2.4.99.28" evidence="14"/>
<evidence type="ECO:0000256" key="7">
    <source>
        <dbReference type="ARBA" id="ARBA00022989"/>
    </source>
</evidence>
<dbReference type="PATRIC" id="fig|1618357.3.peg.381"/>
<evidence type="ECO:0000256" key="8">
    <source>
        <dbReference type="ARBA" id="ARBA00023136"/>
    </source>
</evidence>
<feature type="transmembrane region" description="Helical" evidence="16">
    <location>
        <begin position="102"/>
        <end position="119"/>
    </location>
</feature>
<feature type="transmembrane region" description="Helical" evidence="16">
    <location>
        <begin position="285"/>
        <end position="304"/>
    </location>
</feature>
<keyword evidence="8 16" id="KW-0472">Membrane</keyword>
<feature type="transmembrane region" description="Helical" evidence="16">
    <location>
        <begin position="59"/>
        <end position="81"/>
    </location>
</feature>
<accession>A0A0G1RHB5</accession>
<evidence type="ECO:0000256" key="14">
    <source>
        <dbReference type="ARBA" id="ARBA00044770"/>
    </source>
</evidence>
<dbReference type="GO" id="GO:0032153">
    <property type="term" value="C:cell division site"/>
    <property type="evidence" value="ECO:0007669"/>
    <property type="project" value="TreeGrafter"/>
</dbReference>
<feature type="transmembrane region" description="Helical" evidence="16">
    <location>
        <begin position="166"/>
        <end position="184"/>
    </location>
</feature>
<keyword evidence="5" id="KW-0133">Cell shape</keyword>
<evidence type="ECO:0000256" key="1">
    <source>
        <dbReference type="ARBA" id="ARBA00004141"/>
    </source>
</evidence>
<evidence type="ECO:0000313" key="18">
    <source>
        <dbReference type="Proteomes" id="UP000034607"/>
    </source>
</evidence>
<evidence type="ECO:0000256" key="9">
    <source>
        <dbReference type="ARBA" id="ARBA00032370"/>
    </source>
</evidence>
<keyword evidence="7 16" id="KW-1133">Transmembrane helix</keyword>
<evidence type="ECO:0000256" key="4">
    <source>
        <dbReference type="ARBA" id="ARBA00022692"/>
    </source>
</evidence>
<comment type="caution">
    <text evidence="17">The sequence shown here is derived from an EMBL/GenBank/DDBJ whole genome shotgun (WGS) entry which is preliminary data.</text>
</comment>
<dbReference type="PANTHER" id="PTHR30474">
    <property type="entry name" value="CELL CYCLE PROTEIN"/>
    <property type="match status" value="1"/>
</dbReference>
<dbReference type="GO" id="GO:0008955">
    <property type="term" value="F:peptidoglycan glycosyltransferase activity"/>
    <property type="evidence" value="ECO:0007669"/>
    <property type="project" value="UniProtKB-EC"/>
</dbReference>
<name>A0A0G1RHB5_9BACT</name>
<evidence type="ECO:0000256" key="12">
    <source>
        <dbReference type="ARBA" id="ARBA00041185"/>
    </source>
</evidence>
<evidence type="ECO:0000256" key="11">
    <source>
        <dbReference type="ARBA" id="ARBA00038053"/>
    </source>
</evidence>
<dbReference type="Proteomes" id="UP000034607">
    <property type="component" value="Unassembled WGS sequence"/>
</dbReference>
<keyword evidence="3" id="KW-0808">Transferase</keyword>
<dbReference type="InterPro" id="IPR001182">
    <property type="entry name" value="FtsW/RodA"/>
</dbReference>
<feature type="transmembrane region" description="Helical" evidence="16">
    <location>
        <begin position="125"/>
        <end position="154"/>
    </location>
</feature>
<keyword evidence="4 16" id="KW-0812">Transmembrane</keyword>
<comment type="catalytic activity">
    <reaction evidence="15">
        <text>[GlcNAc-(1-&gt;4)-Mur2Ac(oyl-L-Ala-gamma-D-Glu-L-Lys-D-Ala-D-Ala)](n)-di-trans,octa-cis-undecaprenyl diphosphate + beta-D-GlcNAc-(1-&gt;4)-Mur2Ac(oyl-L-Ala-gamma-D-Glu-L-Lys-D-Ala-D-Ala)-di-trans,octa-cis-undecaprenyl diphosphate = [GlcNAc-(1-&gt;4)-Mur2Ac(oyl-L-Ala-gamma-D-Glu-L-Lys-D-Ala-D-Ala)](n+1)-di-trans,octa-cis-undecaprenyl diphosphate + di-trans,octa-cis-undecaprenyl diphosphate + H(+)</text>
        <dbReference type="Rhea" id="RHEA:23708"/>
        <dbReference type="Rhea" id="RHEA-COMP:9602"/>
        <dbReference type="Rhea" id="RHEA-COMP:9603"/>
        <dbReference type="ChEBI" id="CHEBI:15378"/>
        <dbReference type="ChEBI" id="CHEBI:58405"/>
        <dbReference type="ChEBI" id="CHEBI:60033"/>
        <dbReference type="ChEBI" id="CHEBI:78435"/>
        <dbReference type="EC" id="2.4.99.28"/>
    </reaction>
</comment>
<dbReference type="GO" id="GO:0008360">
    <property type="term" value="P:regulation of cell shape"/>
    <property type="evidence" value="ECO:0007669"/>
    <property type="project" value="UniProtKB-KW"/>
</dbReference>
<dbReference type="GO" id="GO:0009252">
    <property type="term" value="P:peptidoglycan biosynthetic process"/>
    <property type="evidence" value="ECO:0007669"/>
    <property type="project" value="UniProtKB-KW"/>
</dbReference>
<protein>
    <recommendedName>
        <fullName evidence="12">Probable peptidoglycan glycosyltransferase FtsW</fullName>
        <ecNumber evidence="14">2.4.99.28</ecNumber>
    </recommendedName>
    <alternativeName>
        <fullName evidence="13">Cell division protein FtsW</fullName>
    </alternativeName>
    <alternativeName>
        <fullName evidence="10">Cell wall polymerase</fullName>
    </alternativeName>
    <alternativeName>
        <fullName evidence="9">Peptidoglycan polymerase</fullName>
    </alternativeName>
</protein>
<feature type="transmembrane region" description="Helical" evidence="16">
    <location>
        <begin position="316"/>
        <end position="338"/>
    </location>
</feature>
<evidence type="ECO:0000256" key="16">
    <source>
        <dbReference type="SAM" id="Phobius"/>
    </source>
</evidence>
<evidence type="ECO:0000256" key="13">
    <source>
        <dbReference type="ARBA" id="ARBA00041418"/>
    </source>
</evidence>
<evidence type="ECO:0000256" key="10">
    <source>
        <dbReference type="ARBA" id="ARBA00033270"/>
    </source>
</evidence>
<dbReference type="AlphaFoldDB" id="A0A0G1RHB5"/>
<dbReference type="PROSITE" id="PS00428">
    <property type="entry name" value="FTSW_RODA_SPOVE"/>
    <property type="match status" value="1"/>
</dbReference>
<dbReference type="GO" id="GO:0015648">
    <property type="term" value="F:lipid-linked peptidoglycan transporter activity"/>
    <property type="evidence" value="ECO:0007669"/>
    <property type="project" value="TreeGrafter"/>
</dbReference>
<sequence>MPKPRIDFWLLLPAMCLSLLGLLILRSIVPELLANQLLFFAVFVIIFILFSLVDYRIIFSLHLLVFIVSLVFLVLPFFFGVPSRGAVRWLQLGNFSLQPSEVVKPFLLVTFVIIATSQLPRKILLLILALAAPLLIIFLQPDLGSAIVLFVGWFTIFLSLVPPYKFLPLGLVGLLLFFPAYKYILKDYQRQRLMTYVNPYADPLGQGYHIIQSLIAVGSGGLFGRGLGHGTQSQLRFLPEHHTDFIFASLAEELGFAGSLVVIILLLSLLWRIYRISQQTSDPKAALFCLSAASLLAFQAAVNIGMNSGLVPITGITLPFLSYGGSSLLSLAITLGLIHSISLSSRSYNFPKG</sequence>
<dbReference type="GO" id="GO:0051301">
    <property type="term" value="P:cell division"/>
    <property type="evidence" value="ECO:0007669"/>
    <property type="project" value="InterPro"/>
</dbReference>
<feature type="transmembrane region" description="Helical" evidence="16">
    <location>
        <begin position="6"/>
        <end position="25"/>
    </location>
</feature>
<feature type="transmembrane region" description="Helical" evidence="16">
    <location>
        <begin position="32"/>
        <end position="53"/>
    </location>
</feature>
<proteinExistence type="inferred from homology"/>
<evidence type="ECO:0000313" key="17">
    <source>
        <dbReference type="EMBL" id="KKU56546.1"/>
    </source>
</evidence>
<evidence type="ECO:0000256" key="3">
    <source>
        <dbReference type="ARBA" id="ARBA00022679"/>
    </source>
</evidence>
<evidence type="ECO:0000256" key="2">
    <source>
        <dbReference type="ARBA" id="ARBA00022676"/>
    </source>
</evidence>
<evidence type="ECO:0000256" key="6">
    <source>
        <dbReference type="ARBA" id="ARBA00022984"/>
    </source>
</evidence>
<gene>
    <name evidence="17" type="ORF">UX78_C0006G0009</name>
</gene>